<dbReference type="OrthoDB" id="4960523at2"/>
<dbReference type="eggNOG" id="COG0457">
    <property type="taxonomic scope" value="Bacteria"/>
</dbReference>
<keyword evidence="1" id="KW-0472">Membrane</keyword>
<evidence type="ECO:0000313" key="2">
    <source>
        <dbReference type="EMBL" id="KCZ60492.1"/>
    </source>
</evidence>
<organism evidence="2 3">
    <name type="scientific">Hyphomonas atlantica</name>
    <dbReference type="NCBI Taxonomy" id="1280948"/>
    <lineage>
        <taxon>Bacteria</taxon>
        <taxon>Pseudomonadati</taxon>
        <taxon>Pseudomonadota</taxon>
        <taxon>Alphaproteobacteria</taxon>
        <taxon>Hyphomonadales</taxon>
        <taxon>Hyphomonadaceae</taxon>
        <taxon>Hyphomonas</taxon>
    </lineage>
</organism>
<reference evidence="2 3" key="1">
    <citation type="journal article" date="2014" name="Antonie Van Leeuwenhoek">
        <title>Hyphomonas beringensis sp. nov. and Hyphomonas chukchiensis sp. nov., isolated from surface seawater of the Bering Sea and Chukchi Sea.</title>
        <authorList>
            <person name="Li C."/>
            <person name="Lai Q."/>
            <person name="Li G."/>
            <person name="Dong C."/>
            <person name="Wang J."/>
            <person name="Liao Y."/>
            <person name="Shao Z."/>
        </authorList>
    </citation>
    <scope>NUCLEOTIDE SEQUENCE [LARGE SCALE GENOMIC DNA]</scope>
    <source>
        <strain evidence="2 3">22II1-22F38</strain>
    </source>
</reference>
<sequence>MTQDTPSIDPRPTQQPVDPDVLKALGDLPEEFQGFPRLFQDEIRPALLTREAERQDAVAKARQARYVGIALAVIGGLAGAFLVRHPIAAIIAVVIGIGYLYWGGRDVRRLGKEAKDLIVLPVVRELGLNFTADPGSVESIYKHRHVRTVPIWDRASYEDLLTGQRHGVDFELFEAHLEERRSSTDSKGRTRTHWVTVFKGQCLRFQFTKTFYGRTLITRDAGFFNRFGGGKGMSRASLEDPVFEKIFEVYTTDQVESRFLLTPDLMQNLVDLEKAFHGGRLKACFDGGEMFITLEGGDLFEPGSMFKPLDSVDRVRELLTDFAAIFGIMDAVIIGRRNEGLARDPS</sequence>
<feature type="transmembrane region" description="Helical" evidence="1">
    <location>
        <begin position="64"/>
        <end position="81"/>
    </location>
</feature>
<evidence type="ECO:0000313" key="3">
    <source>
        <dbReference type="Proteomes" id="UP000024547"/>
    </source>
</evidence>
<gene>
    <name evidence="2" type="ORF">HY36_05795</name>
</gene>
<dbReference type="InterPro" id="IPR021484">
    <property type="entry name" value="DUF3137"/>
</dbReference>
<evidence type="ECO:0000256" key="1">
    <source>
        <dbReference type="SAM" id="Phobius"/>
    </source>
</evidence>
<dbReference type="AlphaFoldDB" id="A0A059DZQ7"/>
<keyword evidence="1" id="KW-0812">Transmembrane</keyword>
<dbReference type="EMBL" id="AWFH01000023">
    <property type="protein sequence ID" value="KCZ60492.1"/>
    <property type="molecule type" value="Genomic_DNA"/>
</dbReference>
<name>A0A059DZQ7_9PROT</name>
<dbReference type="Pfam" id="PF11335">
    <property type="entry name" value="DUF3137"/>
    <property type="match status" value="1"/>
</dbReference>
<evidence type="ECO:0008006" key="4">
    <source>
        <dbReference type="Google" id="ProtNLM"/>
    </source>
</evidence>
<dbReference type="RefSeq" id="WP_051602713.1">
    <property type="nucleotide sequence ID" value="NZ_AWFH01000023.1"/>
</dbReference>
<accession>A0A059DZQ7</accession>
<keyword evidence="1" id="KW-1133">Transmembrane helix</keyword>
<protein>
    <recommendedName>
        <fullName evidence="4">DUF3137 domain-containing protein</fullName>
    </recommendedName>
</protein>
<comment type="caution">
    <text evidence="2">The sequence shown here is derived from an EMBL/GenBank/DDBJ whole genome shotgun (WGS) entry which is preliminary data.</text>
</comment>
<feature type="transmembrane region" description="Helical" evidence="1">
    <location>
        <begin position="87"/>
        <end position="104"/>
    </location>
</feature>
<keyword evidence="3" id="KW-1185">Reference proteome</keyword>
<dbReference type="Proteomes" id="UP000024547">
    <property type="component" value="Unassembled WGS sequence"/>
</dbReference>
<dbReference type="STRING" id="1280948.HY36_05795"/>
<dbReference type="GeneID" id="92501234"/>
<dbReference type="PATRIC" id="fig|1280948.3.peg.2214"/>
<proteinExistence type="predicted"/>